<dbReference type="AlphaFoldDB" id="A0A0F9NYL1"/>
<name>A0A0F9NYL1_9ZZZZ</name>
<accession>A0A0F9NYL1</accession>
<evidence type="ECO:0000313" key="1">
    <source>
        <dbReference type="EMBL" id="KKN22949.1"/>
    </source>
</evidence>
<proteinExistence type="predicted"/>
<gene>
    <name evidence="1" type="ORF">LCGC14_0909920</name>
</gene>
<sequence>MKKKETAAELVTRHMSTLTRLTDLWPSLSVSAQQMLLKQVQLLVGEKYNGVMELHCTMGGVRLLRAPRDFRPTNGEGSSKDR</sequence>
<reference evidence="1" key="1">
    <citation type="journal article" date="2015" name="Nature">
        <title>Complex archaea that bridge the gap between prokaryotes and eukaryotes.</title>
        <authorList>
            <person name="Spang A."/>
            <person name="Saw J.H."/>
            <person name="Jorgensen S.L."/>
            <person name="Zaremba-Niedzwiedzka K."/>
            <person name="Martijn J."/>
            <person name="Lind A.E."/>
            <person name="van Eijk R."/>
            <person name="Schleper C."/>
            <person name="Guy L."/>
            <person name="Ettema T.J."/>
        </authorList>
    </citation>
    <scope>NUCLEOTIDE SEQUENCE</scope>
</reference>
<protein>
    <submittedName>
        <fullName evidence="1">Uncharacterized protein</fullName>
    </submittedName>
</protein>
<comment type="caution">
    <text evidence="1">The sequence shown here is derived from an EMBL/GenBank/DDBJ whole genome shotgun (WGS) entry which is preliminary data.</text>
</comment>
<dbReference type="EMBL" id="LAZR01003016">
    <property type="protein sequence ID" value="KKN22949.1"/>
    <property type="molecule type" value="Genomic_DNA"/>
</dbReference>
<organism evidence="1">
    <name type="scientific">marine sediment metagenome</name>
    <dbReference type="NCBI Taxonomy" id="412755"/>
    <lineage>
        <taxon>unclassified sequences</taxon>
        <taxon>metagenomes</taxon>
        <taxon>ecological metagenomes</taxon>
    </lineage>
</organism>